<evidence type="ECO:0000256" key="10">
    <source>
        <dbReference type="SAM" id="MobiDB-lite"/>
    </source>
</evidence>
<keyword evidence="5 8" id="KW-0238">DNA-binding</keyword>
<evidence type="ECO:0000256" key="4">
    <source>
        <dbReference type="ARBA" id="ARBA00023015"/>
    </source>
</evidence>
<proteinExistence type="predicted"/>
<evidence type="ECO:0000313" key="13">
    <source>
        <dbReference type="Proteomes" id="UP001152561"/>
    </source>
</evidence>
<dbReference type="Pfam" id="PF02701">
    <property type="entry name" value="Zn_ribbon_Dof"/>
    <property type="match status" value="1"/>
</dbReference>
<keyword evidence="2 8" id="KW-0863">Zinc-finger</keyword>
<dbReference type="PANTHER" id="PTHR31992:SF255">
    <property type="entry name" value="DOF ZINC FINGER PROTEIN"/>
    <property type="match status" value="1"/>
</dbReference>
<evidence type="ECO:0000256" key="5">
    <source>
        <dbReference type="ARBA" id="ARBA00023125"/>
    </source>
</evidence>
<protein>
    <recommendedName>
        <fullName evidence="9">Dof zinc finger protein</fullName>
    </recommendedName>
</protein>
<organism evidence="12 13">
    <name type="scientific">Anisodus acutangulus</name>
    <dbReference type="NCBI Taxonomy" id="402998"/>
    <lineage>
        <taxon>Eukaryota</taxon>
        <taxon>Viridiplantae</taxon>
        <taxon>Streptophyta</taxon>
        <taxon>Embryophyta</taxon>
        <taxon>Tracheophyta</taxon>
        <taxon>Spermatophyta</taxon>
        <taxon>Magnoliopsida</taxon>
        <taxon>eudicotyledons</taxon>
        <taxon>Gunneridae</taxon>
        <taxon>Pentapetalae</taxon>
        <taxon>asterids</taxon>
        <taxon>lamiids</taxon>
        <taxon>Solanales</taxon>
        <taxon>Solanaceae</taxon>
        <taxon>Solanoideae</taxon>
        <taxon>Hyoscyameae</taxon>
        <taxon>Anisodus</taxon>
    </lineage>
</organism>
<dbReference type="PROSITE" id="PS50884">
    <property type="entry name" value="ZF_DOF_2"/>
    <property type="match status" value="1"/>
</dbReference>
<keyword evidence="7 8" id="KW-0539">Nucleus</keyword>
<evidence type="ECO:0000256" key="9">
    <source>
        <dbReference type="RuleBase" id="RU369094"/>
    </source>
</evidence>
<dbReference type="OrthoDB" id="1927254at2759"/>
<sequence>MVFSSFPVYLDHSNLHQLQQPDHQQGNPGLENPQLPSLQPTPVQVGVNMGSIRPGSMVDRARMAKIPLPEAGLKCPRCDSTNTKFCYFNNYNLSQPRHFCKTCRRYWTRGGALRSVPVGGGCRRNKRSKSSNNNSSKNTGSNNNSTGERQIGTASTSTSASPSSCNTEIIAGRLHFPHKQSTQLTPLMAAFQNLNNHHYGGFQPPPLVSTHNNGAALGHEMGFQIGSNNTNNSNNLPAPSGGSDHQWRLPSLAANTILYPFHQGEGIEPPSGNNISHDDQGLNSTKQFLGTMENNNQYWGGNAWTGFTGLNSSSSASHLL</sequence>
<accession>A0A9Q1MHG5</accession>
<feature type="region of interest" description="Disordered" evidence="10">
    <location>
        <begin position="117"/>
        <end position="164"/>
    </location>
</feature>
<dbReference type="GO" id="GO:0003700">
    <property type="term" value="F:DNA-binding transcription factor activity"/>
    <property type="evidence" value="ECO:0007669"/>
    <property type="project" value="UniProtKB-UniRule"/>
</dbReference>
<evidence type="ECO:0000313" key="12">
    <source>
        <dbReference type="EMBL" id="KAJ8560321.1"/>
    </source>
</evidence>
<feature type="compositionally biased region" description="Low complexity" evidence="10">
    <location>
        <begin position="130"/>
        <end position="164"/>
    </location>
</feature>
<dbReference type="EMBL" id="JAJAGQ010000006">
    <property type="protein sequence ID" value="KAJ8560321.1"/>
    <property type="molecule type" value="Genomic_DNA"/>
</dbReference>
<dbReference type="GO" id="GO:0003677">
    <property type="term" value="F:DNA binding"/>
    <property type="evidence" value="ECO:0007669"/>
    <property type="project" value="UniProtKB-UniRule"/>
</dbReference>
<evidence type="ECO:0000256" key="7">
    <source>
        <dbReference type="ARBA" id="ARBA00023242"/>
    </source>
</evidence>
<comment type="subcellular location">
    <subcellularLocation>
        <location evidence="8 9">Nucleus</location>
    </subcellularLocation>
</comment>
<dbReference type="InterPro" id="IPR045174">
    <property type="entry name" value="Dof"/>
</dbReference>
<evidence type="ECO:0000259" key="11">
    <source>
        <dbReference type="PROSITE" id="PS50884"/>
    </source>
</evidence>
<dbReference type="InterPro" id="IPR003851">
    <property type="entry name" value="Znf_Dof"/>
</dbReference>
<gene>
    <name evidence="12" type="ORF">K7X08_004379</name>
</gene>
<evidence type="ECO:0000256" key="1">
    <source>
        <dbReference type="ARBA" id="ARBA00022723"/>
    </source>
</evidence>
<evidence type="ECO:0000256" key="6">
    <source>
        <dbReference type="ARBA" id="ARBA00023163"/>
    </source>
</evidence>
<feature type="region of interest" description="Disordered" evidence="10">
    <location>
        <begin position="19"/>
        <end position="39"/>
    </location>
</feature>
<dbReference type="PANTHER" id="PTHR31992">
    <property type="entry name" value="DOF ZINC FINGER PROTEIN DOF1.4-RELATED"/>
    <property type="match status" value="1"/>
</dbReference>
<dbReference type="GO" id="GO:0005634">
    <property type="term" value="C:nucleus"/>
    <property type="evidence" value="ECO:0007669"/>
    <property type="project" value="UniProtKB-SubCell"/>
</dbReference>
<dbReference type="AlphaFoldDB" id="A0A9Q1MHG5"/>
<feature type="domain" description="Dof-type" evidence="11">
    <location>
        <begin position="73"/>
        <end position="127"/>
    </location>
</feature>
<keyword evidence="1 9" id="KW-0479">Metal-binding</keyword>
<dbReference type="PROSITE" id="PS01361">
    <property type="entry name" value="ZF_DOF_1"/>
    <property type="match status" value="1"/>
</dbReference>
<evidence type="ECO:0000256" key="2">
    <source>
        <dbReference type="ARBA" id="ARBA00022771"/>
    </source>
</evidence>
<name>A0A9Q1MHG5_9SOLA</name>
<keyword evidence="6 9" id="KW-0804">Transcription</keyword>
<keyword evidence="4 9" id="KW-0805">Transcription regulation</keyword>
<comment type="caution">
    <text evidence="12">The sequence shown here is derived from an EMBL/GenBank/DDBJ whole genome shotgun (WGS) entry which is preliminary data.</text>
</comment>
<comment type="function">
    <text evidence="9">Transcription factor that binds specifically to a 5'-AA[AG]G-3' consensus core sequence.</text>
</comment>
<keyword evidence="13" id="KW-1185">Reference proteome</keyword>
<evidence type="ECO:0000256" key="8">
    <source>
        <dbReference type="PROSITE-ProRule" id="PRU00071"/>
    </source>
</evidence>
<evidence type="ECO:0000256" key="3">
    <source>
        <dbReference type="ARBA" id="ARBA00022833"/>
    </source>
</evidence>
<keyword evidence="3 9" id="KW-0862">Zinc</keyword>
<reference evidence="13" key="1">
    <citation type="journal article" date="2023" name="Proc. Natl. Acad. Sci. U.S.A.">
        <title>Genomic and structural basis for evolution of tropane alkaloid biosynthesis.</title>
        <authorList>
            <person name="Wanga Y.-J."/>
            <person name="Taina T."/>
            <person name="Yua J.-Y."/>
            <person name="Lia J."/>
            <person name="Xua B."/>
            <person name="Chenc J."/>
            <person name="D'Auriad J.C."/>
            <person name="Huanga J.-P."/>
            <person name="Huanga S.-X."/>
        </authorList>
    </citation>
    <scope>NUCLEOTIDE SEQUENCE [LARGE SCALE GENOMIC DNA]</scope>
    <source>
        <strain evidence="13">cv. KIB-2019</strain>
    </source>
</reference>
<dbReference type="Proteomes" id="UP001152561">
    <property type="component" value="Unassembled WGS sequence"/>
</dbReference>
<dbReference type="GO" id="GO:0008270">
    <property type="term" value="F:zinc ion binding"/>
    <property type="evidence" value="ECO:0007669"/>
    <property type="project" value="UniProtKB-KW"/>
</dbReference>